<dbReference type="AlphaFoldDB" id="A0A6M3XIR1"/>
<sequence length="327" mass="35310">MVRIHVGADTKTVWAPEASYGAGSNATLRWFGLVQDHTPSESEKYTPYRYVGGADRNVHTFIAEGQEFTGKVSMLSQVPNLWHYFFGAIAHAGSPVSVRTITESGTVPSFFIQDTQETIANENLKRTMNGCVLDSLSFKWDEGGPVNEEIDYIAQSVTVGSSAATSVTAIGSTPYMWSMVKTRISGASFDGFLTEVKSGHWTGKNGFITAHYTGQSGANTGNPSRAIGEPIPGPREYEAEVMMNMAAGTGGDIYNNLYRAGSQFNANFYFFRTSGTDSTNIWMSGCKAMNCTQPTKKEGVLEQTLTWQPTSCGMLVNVDAAAGSAPQ</sequence>
<name>A0A6M3XIR1_9ZZZZ</name>
<dbReference type="Pfam" id="PF18906">
    <property type="entry name" value="Phage_tube_2"/>
    <property type="match status" value="1"/>
</dbReference>
<evidence type="ECO:0000313" key="1">
    <source>
        <dbReference type="EMBL" id="QJH97676.1"/>
    </source>
</evidence>
<accession>A0A6M3XIR1</accession>
<dbReference type="InterPro" id="IPR044000">
    <property type="entry name" value="Phage_tube_2"/>
</dbReference>
<organism evidence="1">
    <name type="scientific">viral metagenome</name>
    <dbReference type="NCBI Taxonomy" id="1070528"/>
    <lineage>
        <taxon>unclassified sequences</taxon>
        <taxon>metagenomes</taxon>
        <taxon>organismal metagenomes</taxon>
    </lineage>
</organism>
<dbReference type="EMBL" id="MT144696">
    <property type="protein sequence ID" value="QJH97676.1"/>
    <property type="molecule type" value="Genomic_DNA"/>
</dbReference>
<proteinExistence type="predicted"/>
<reference evidence="1" key="1">
    <citation type="submission" date="2020-03" db="EMBL/GenBank/DDBJ databases">
        <title>The deep terrestrial virosphere.</title>
        <authorList>
            <person name="Holmfeldt K."/>
            <person name="Nilsson E."/>
            <person name="Simone D."/>
            <person name="Lopez-Fernandez M."/>
            <person name="Wu X."/>
            <person name="de Brujin I."/>
            <person name="Lundin D."/>
            <person name="Andersson A."/>
            <person name="Bertilsson S."/>
            <person name="Dopson M."/>
        </authorList>
    </citation>
    <scope>NUCLEOTIDE SEQUENCE</scope>
    <source>
        <strain evidence="1">TM448B01062</strain>
    </source>
</reference>
<protein>
    <submittedName>
        <fullName evidence="1">Putative tail protein</fullName>
    </submittedName>
</protein>
<gene>
    <name evidence="1" type="ORF">TM448B01062_0021</name>
</gene>